<gene>
    <name evidence="1" type="ORF">KP001_15045</name>
</gene>
<name>A0ABX8LEI7_9BACT</name>
<proteinExistence type="predicted"/>
<evidence type="ECO:0000313" key="2">
    <source>
        <dbReference type="Proteomes" id="UP000683559"/>
    </source>
</evidence>
<evidence type="ECO:0008006" key="3">
    <source>
        <dbReference type="Google" id="ProtNLM"/>
    </source>
</evidence>
<protein>
    <recommendedName>
        <fullName evidence="3">TIGR03016 family PEP-CTERM system-associated outer membrane protein</fullName>
    </recommendedName>
</protein>
<reference evidence="1 2" key="1">
    <citation type="submission" date="2021-06" db="EMBL/GenBank/DDBJ databases">
        <title>Gemonas diversity in paddy soil.</title>
        <authorList>
            <person name="Liu G."/>
        </authorList>
    </citation>
    <scope>NUCLEOTIDE SEQUENCE [LARGE SCALE GENOMIC DNA]</scope>
    <source>
        <strain evidence="1 2">RG2</strain>
    </source>
</reference>
<dbReference type="Proteomes" id="UP000683559">
    <property type="component" value="Chromosome"/>
</dbReference>
<evidence type="ECO:0000313" key="1">
    <source>
        <dbReference type="EMBL" id="QXE89741.1"/>
    </source>
</evidence>
<sequence length="544" mass="59189">MPPKSNSHSKIQRPGRFPAGAFFVRALLVPLVAAALGAAPLPARASHPDASLPASTVATPPGQEELFPLWLPGPVPEAALAGAPAFRTEFRAEYPKEPWTGPGGDLPATFLQRGEFDRSGYKLLAEMGDLRLNQTRNTLQEAQGRGGRFSVLTGSSGSRGTLETFAAAGGHGTPGESLVGATGELSLLDDGARFKTIFLSGRKSLGREGRWPTAGERRGDVVGLVAQLEPLKGRLAAEAEYDYASYDANTSDPAAPLRDSAYRMKLSGGWGGSRYNALYERTGPRYRLMSDGPARDRQGGSFSVATALAAHGFDFKLSRYNDNLEHNPLSPRLYRYEGVFDYRFHGVRELPFALQYKKTFIDSAREPLGSLPREVAEDAVSGQVNLLAGSWDLGLRGGLSQRTDRRRQQRELTTTSVGFLPRFSAGSFSVVPDLSLKRIMDFSAAQRTDQYALNLGLTGTLLERRLDYELKGGYKRECTGGAGTGREVLGAKLKAVYPLARFFSWSRHPSLGLKGEYNEINNLTDDRRENDFSLLISLEGGSFL</sequence>
<accession>A0ABX8LEI7</accession>
<dbReference type="EMBL" id="CP077683">
    <property type="protein sequence ID" value="QXE89741.1"/>
    <property type="molecule type" value="Genomic_DNA"/>
</dbReference>
<dbReference type="RefSeq" id="WP_217286413.1">
    <property type="nucleotide sequence ID" value="NZ_CP077683.1"/>
</dbReference>
<organism evidence="1 2">
    <name type="scientific">Geomonas subterranea</name>
    <dbReference type="NCBI Taxonomy" id="2847989"/>
    <lineage>
        <taxon>Bacteria</taxon>
        <taxon>Pseudomonadati</taxon>
        <taxon>Thermodesulfobacteriota</taxon>
        <taxon>Desulfuromonadia</taxon>
        <taxon>Geobacterales</taxon>
        <taxon>Geobacteraceae</taxon>
        <taxon>Geomonas</taxon>
    </lineage>
</organism>
<keyword evidence="2" id="KW-1185">Reference proteome</keyword>